<proteinExistence type="predicted"/>
<dbReference type="RefSeq" id="WP_378259712.1">
    <property type="nucleotide sequence ID" value="NZ_JBHSIT010000008.1"/>
</dbReference>
<evidence type="ECO:0000259" key="2">
    <source>
        <dbReference type="Pfam" id="PF13360"/>
    </source>
</evidence>
<evidence type="ECO:0000313" key="3">
    <source>
        <dbReference type="EMBL" id="MFC4911066.1"/>
    </source>
</evidence>
<dbReference type="Proteomes" id="UP001595872">
    <property type="component" value="Unassembled WGS sequence"/>
</dbReference>
<dbReference type="Pfam" id="PF13360">
    <property type="entry name" value="PQQ_2"/>
    <property type="match status" value="1"/>
</dbReference>
<feature type="chain" id="PRO_5045535080" evidence="1">
    <location>
        <begin position="29"/>
        <end position="449"/>
    </location>
</feature>
<dbReference type="InterPro" id="IPR002372">
    <property type="entry name" value="PQQ_rpt_dom"/>
</dbReference>
<name>A0ABV9U5E4_9ACTN</name>
<dbReference type="PROSITE" id="PS51257">
    <property type="entry name" value="PROKAR_LIPOPROTEIN"/>
    <property type="match status" value="1"/>
</dbReference>
<accession>A0ABV9U5E4</accession>
<comment type="caution">
    <text evidence="3">The sequence shown here is derived from an EMBL/GenBank/DDBJ whole genome shotgun (WGS) entry which is preliminary data.</text>
</comment>
<feature type="signal peptide" evidence="1">
    <location>
        <begin position="1"/>
        <end position="28"/>
    </location>
</feature>
<keyword evidence="1" id="KW-0732">Signal</keyword>
<dbReference type="SUPFAM" id="SSF50998">
    <property type="entry name" value="Quinoprotein alcohol dehydrogenase-like"/>
    <property type="match status" value="1"/>
</dbReference>
<evidence type="ECO:0000256" key="1">
    <source>
        <dbReference type="SAM" id="SignalP"/>
    </source>
</evidence>
<dbReference type="InterPro" id="IPR011047">
    <property type="entry name" value="Quinoprotein_ADH-like_sf"/>
</dbReference>
<organism evidence="3 4">
    <name type="scientific">Actinomadura gamaensis</name>
    <dbReference type="NCBI Taxonomy" id="1763541"/>
    <lineage>
        <taxon>Bacteria</taxon>
        <taxon>Bacillati</taxon>
        <taxon>Actinomycetota</taxon>
        <taxon>Actinomycetes</taxon>
        <taxon>Streptosporangiales</taxon>
        <taxon>Thermomonosporaceae</taxon>
        <taxon>Actinomadura</taxon>
    </lineage>
</organism>
<dbReference type="EMBL" id="JBHSIT010000008">
    <property type="protein sequence ID" value="MFC4911066.1"/>
    <property type="molecule type" value="Genomic_DNA"/>
</dbReference>
<protein>
    <submittedName>
        <fullName evidence="3">PQQ-binding-like beta-propeller repeat protein</fullName>
    </submittedName>
</protein>
<dbReference type="Gene3D" id="2.130.10.10">
    <property type="entry name" value="YVTN repeat-like/Quinoprotein amine dehydrogenase"/>
    <property type="match status" value="2"/>
</dbReference>
<dbReference type="InterPro" id="IPR015943">
    <property type="entry name" value="WD40/YVTN_repeat-like_dom_sf"/>
</dbReference>
<gene>
    <name evidence="3" type="ORF">ACFPCY_27420</name>
</gene>
<sequence length="449" mass="47012">MGSCGVRKARWLGAAAVCAALAGSSALAGCSGGGNDALGSQGWSAPGLNVVSKAAVGGGFAAVTALRPDGTLETDTFDLAKGKRLWAKAATMRGRTPDQGVQPPAVSGGMVAAVEPRGGDAVLVARDARTGTLKWARDVRTTFGPQACGPMVCLAERTADTDARFVALDPSAEGKELWRMDGVAEVEWADASRVVVFRMAKHPSLEQRDLRTGRTLWTYPVEDAVGNGVNLSGGWAFGSLGDTLVGYLGPHQAARGRPLTAFGFFAIRLADGGLAWTRPRRLRVYPSASPAVALIARQVTAAGGYGAFEQIDPRTGRTAATLPADRAPRSSWWLSLPSDLAQVGFLSPDRPGRAVSLRNAAPVPARGLRTWSFCTVTPSTLKITGRPGFYPVAPLCAYDLGTGRRVDDPGAPPGWYTGASDGWRVWRDESGTLHALHDARGTAPGMYGS</sequence>
<keyword evidence="4" id="KW-1185">Reference proteome</keyword>
<evidence type="ECO:0000313" key="4">
    <source>
        <dbReference type="Proteomes" id="UP001595872"/>
    </source>
</evidence>
<reference evidence="4" key="1">
    <citation type="journal article" date="2019" name="Int. J. Syst. Evol. Microbiol.">
        <title>The Global Catalogue of Microorganisms (GCM) 10K type strain sequencing project: providing services to taxonomists for standard genome sequencing and annotation.</title>
        <authorList>
            <consortium name="The Broad Institute Genomics Platform"/>
            <consortium name="The Broad Institute Genome Sequencing Center for Infectious Disease"/>
            <person name="Wu L."/>
            <person name="Ma J."/>
        </authorList>
    </citation>
    <scope>NUCLEOTIDE SEQUENCE [LARGE SCALE GENOMIC DNA]</scope>
    <source>
        <strain evidence="4">KLKA75</strain>
    </source>
</reference>
<feature type="domain" description="Pyrrolo-quinoline quinone repeat" evidence="2">
    <location>
        <begin position="77"/>
        <end position="224"/>
    </location>
</feature>